<evidence type="ECO:0000256" key="4">
    <source>
        <dbReference type="SAM" id="SignalP"/>
    </source>
</evidence>
<evidence type="ECO:0000313" key="7">
    <source>
        <dbReference type="Proteomes" id="UP001321506"/>
    </source>
</evidence>
<keyword evidence="3 4" id="KW-0732">Signal</keyword>
<accession>A0AAW6T8E7</accession>
<reference evidence="6 7" key="1">
    <citation type="submission" date="2023-04" db="EMBL/GenBank/DDBJ databases">
        <title>Klugiella caeni sp. nov. isolated from the sludge of biochemical tank.</title>
        <authorList>
            <person name="Geng K."/>
        </authorList>
    </citation>
    <scope>NUCLEOTIDE SEQUENCE [LARGE SCALE GENOMIC DNA]</scope>
    <source>
        <strain evidence="6 7">YN-L-19</strain>
    </source>
</reference>
<keyword evidence="7" id="KW-1185">Reference proteome</keyword>
<comment type="caution">
    <text evidence="6">The sequence shown here is derived from an EMBL/GenBank/DDBJ whole genome shotgun (WGS) entry which is preliminary data.</text>
</comment>
<evidence type="ECO:0000256" key="2">
    <source>
        <dbReference type="ARBA" id="ARBA00010742"/>
    </source>
</evidence>
<protein>
    <submittedName>
        <fullName evidence="6">ABC transporter substrate-binding protein</fullName>
    </submittedName>
</protein>
<dbReference type="SUPFAM" id="SSF53850">
    <property type="entry name" value="Periplasmic binding protein-like II"/>
    <property type="match status" value="1"/>
</dbReference>
<dbReference type="Proteomes" id="UP001321506">
    <property type="component" value="Unassembled WGS sequence"/>
</dbReference>
<evidence type="ECO:0000256" key="3">
    <source>
        <dbReference type="ARBA" id="ARBA00022729"/>
    </source>
</evidence>
<dbReference type="Pfam" id="PF09084">
    <property type="entry name" value="NMT1"/>
    <property type="match status" value="1"/>
</dbReference>
<dbReference type="InterPro" id="IPR015168">
    <property type="entry name" value="SsuA/THI5"/>
</dbReference>
<name>A0AAW6T8E7_9MICO</name>
<comment type="subcellular location">
    <subcellularLocation>
        <location evidence="1">Periplasm</location>
    </subcellularLocation>
</comment>
<dbReference type="PANTHER" id="PTHR30024:SF47">
    <property type="entry name" value="TAURINE-BINDING PERIPLASMIC PROTEIN"/>
    <property type="match status" value="1"/>
</dbReference>
<feature type="signal peptide" evidence="4">
    <location>
        <begin position="1"/>
        <end position="23"/>
    </location>
</feature>
<dbReference type="EMBL" id="JASATX010000003">
    <property type="protein sequence ID" value="MDI2099026.1"/>
    <property type="molecule type" value="Genomic_DNA"/>
</dbReference>
<evidence type="ECO:0000313" key="6">
    <source>
        <dbReference type="EMBL" id="MDI2099026.1"/>
    </source>
</evidence>
<dbReference type="Gene3D" id="3.40.190.10">
    <property type="entry name" value="Periplasmic binding protein-like II"/>
    <property type="match status" value="2"/>
</dbReference>
<proteinExistence type="inferred from homology"/>
<evidence type="ECO:0000259" key="5">
    <source>
        <dbReference type="Pfam" id="PF09084"/>
    </source>
</evidence>
<evidence type="ECO:0000256" key="1">
    <source>
        <dbReference type="ARBA" id="ARBA00004418"/>
    </source>
</evidence>
<dbReference type="PROSITE" id="PS51257">
    <property type="entry name" value="PROKAR_LIPOPROTEIN"/>
    <property type="match status" value="1"/>
</dbReference>
<feature type="domain" description="SsuA/THI5-like" evidence="5">
    <location>
        <begin position="54"/>
        <end position="261"/>
    </location>
</feature>
<comment type="similarity">
    <text evidence="2">Belongs to the bacterial solute-binding protein SsuA/TauA family.</text>
</comment>
<organism evidence="6 7">
    <name type="scientific">Ruicaihuangia caeni</name>
    <dbReference type="NCBI Taxonomy" id="3042517"/>
    <lineage>
        <taxon>Bacteria</taxon>
        <taxon>Bacillati</taxon>
        <taxon>Actinomycetota</taxon>
        <taxon>Actinomycetes</taxon>
        <taxon>Micrococcales</taxon>
        <taxon>Microbacteriaceae</taxon>
        <taxon>Ruicaihuangia</taxon>
    </lineage>
</organism>
<dbReference type="AlphaFoldDB" id="A0AAW6T8E7"/>
<dbReference type="RefSeq" id="WP_281488811.1">
    <property type="nucleotide sequence ID" value="NZ_JASATX010000003.1"/>
</dbReference>
<dbReference type="PANTHER" id="PTHR30024">
    <property type="entry name" value="ALIPHATIC SULFONATES-BINDING PROTEIN-RELATED"/>
    <property type="match status" value="1"/>
</dbReference>
<feature type="chain" id="PRO_5043947391" evidence="4">
    <location>
        <begin position="24"/>
        <end position="322"/>
    </location>
</feature>
<dbReference type="GO" id="GO:0042597">
    <property type="term" value="C:periplasmic space"/>
    <property type="evidence" value="ECO:0007669"/>
    <property type="project" value="UniProtKB-SubCell"/>
</dbReference>
<sequence length="322" mass="33825">MKRTTTRLGATVLAAALGLAALAGCASDDTGATPDTGSATETTKLRVSIPPVADSLPVFVAIDEGYFEERGLEVELVPAANGATAVNSLVSSSTEIALVSYPTLVNAHSAGLPVTIGAFGIEGTDEYMAAIYVTDDSPLASIDELIGKKVATPSLNSVGDIFLSGEMLDAGLDPKQVEFVEIPQANMAGALGAGDVDAVFLTEPTLSAASKELELRPLAVQNGPQGLFATSKKFLEENEGAIKAFREALEQAVRDIEADPSGVAERTMPNHSNMDAETAAAMHLPLFQTKWNEEGIQKIIDLMAELGIIKNRFEADELYTQL</sequence>
<gene>
    <name evidence="6" type="ORF">QF206_08635</name>
</gene>